<evidence type="ECO:0000256" key="11">
    <source>
        <dbReference type="SAM" id="Phobius"/>
    </source>
</evidence>
<proteinExistence type="predicted"/>
<dbReference type="InterPro" id="IPR000644">
    <property type="entry name" value="CBS_dom"/>
</dbReference>
<dbReference type="InParanoid" id="A0A540VGV0"/>
<dbReference type="Pfam" id="PF00654">
    <property type="entry name" value="Voltage_CLC"/>
    <property type="match status" value="1"/>
</dbReference>
<keyword evidence="4 11" id="KW-1133">Transmembrane helix</keyword>
<dbReference type="GO" id="GO:0008324">
    <property type="term" value="F:monoatomic cation transmembrane transporter activity"/>
    <property type="evidence" value="ECO:0007669"/>
    <property type="project" value="InterPro"/>
</dbReference>
<dbReference type="SMART" id="SM00116">
    <property type="entry name" value="CBS"/>
    <property type="match status" value="2"/>
</dbReference>
<dbReference type="Gene3D" id="1.10.3080.10">
    <property type="entry name" value="Clc chloride channel"/>
    <property type="match status" value="1"/>
</dbReference>
<dbReference type="InterPro" id="IPR014743">
    <property type="entry name" value="Cl-channel_core"/>
</dbReference>
<keyword evidence="2" id="KW-0813">Transport</keyword>
<organism evidence="14 15">
    <name type="scientific">Litorilinea aerophila</name>
    <dbReference type="NCBI Taxonomy" id="1204385"/>
    <lineage>
        <taxon>Bacteria</taxon>
        <taxon>Bacillati</taxon>
        <taxon>Chloroflexota</taxon>
        <taxon>Caldilineae</taxon>
        <taxon>Caldilineales</taxon>
        <taxon>Caldilineaceae</taxon>
        <taxon>Litorilinea</taxon>
    </lineage>
</organism>
<evidence type="ECO:0000256" key="8">
    <source>
        <dbReference type="ARBA" id="ARBA00023214"/>
    </source>
</evidence>
<evidence type="ECO:0000256" key="10">
    <source>
        <dbReference type="PROSITE-ProRule" id="PRU00703"/>
    </source>
</evidence>
<dbReference type="PANTHER" id="PTHR43427:SF6">
    <property type="entry name" value="CHLORIDE CHANNEL PROTEIN CLC-E"/>
    <property type="match status" value="1"/>
</dbReference>
<dbReference type="GO" id="GO:0005254">
    <property type="term" value="F:chloride channel activity"/>
    <property type="evidence" value="ECO:0007669"/>
    <property type="project" value="UniProtKB-KW"/>
</dbReference>
<evidence type="ECO:0000256" key="9">
    <source>
        <dbReference type="ARBA" id="ARBA00023303"/>
    </source>
</evidence>
<dbReference type="Pfam" id="PF00571">
    <property type="entry name" value="CBS"/>
    <property type="match status" value="2"/>
</dbReference>
<feature type="transmembrane region" description="Helical" evidence="11">
    <location>
        <begin position="388"/>
        <end position="413"/>
    </location>
</feature>
<evidence type="ECO:0000256" key="4">
    <source>
        <dbReference type="ARBA" id="ARBA00022989"/>
    </source>
</evidence>
<feature type="domain" description="RCK C-terminal" evidence="12">
    <location>
        <begin position="607"/>
        <end position="691"/>
    </location>
</feature>
<dbReference type="Gene3D" id="3.10.580.10">
    <property type="entry name" value="CBS-domain"/>
    <property type="match status" value="1"/>
</dbReference>
<evidence type="ECO:0000313" key="15">
    <source>
        <dbReference type="Proteomes" id="UP000317371"/>
    </source>
</evidence>
<accession>A0A540VGV0</accession>
<sequence length="700" mass="74871">MVQDKRVQASAVATPRPDRNQIERIRFAISTLLERWRVPEDVIVSSTAVLVGAGTGLGAVLFIWLLGQIGQLARWTRGQVGDVVGILGFMAVAGAIVGFMIDRWAREAKGHGVPEVMEAIAMRGGRIRPPVAIVKVLASSLTIGAGGSAGREGPIVQVGAALGSTVGQLLRFSDDRVRTLVACGSAAGIAATFNAPIAGTIFAMEVILGSFTVHYFGAVVISAVSAGIISRHFLGDRPAFLVPAYPMNHVLELPIYVLLGILAALVAVAFIRLLYRTEAFFDRWQAPLPVKTSVGLALTGLTALLLPGRQVLGPGLELIGETIAENFNMSLGLLAALLVLKLLATCWTLGSGNSGGVFAPSLFMGAILGGMVGNTANSLWPQVAANPGAYAIVGMAAVFAAAARAPITAVLIVFEMSGDYKLIFPLMMTTVLATLLAEHLFSESIYTLKLKLRGISLQRGRDVDILQNVTVGEVMSQEVNTVPKDMTLTELSDMFSRTRNHGYPVLDENGKLWGIVTITDLEQAIADNRPRRTTVAEIGVPRAQLLVATPDESIGEALARMGTRGLGRLPVVDPRDPDRLVGLIRRSDIIRAYNLALARRAELQHRAKRMQLRNIDGTEFVDITLDADSPVVGKTVQEVAASLPRECILVSIRRQGKMLIPHGHNVFQPGDRITAFTRSSDAEALRQCLQKKAPSAQPVP</sequence>
<feature type="transmembrane region" description="Helical" evidence="11">
    <location>
        <begin position="42"/>
        <end position="67"/>
    </location>
</feature>
<dbReference type="PANTHER" id="PTHR43427">
    <property type="entry name" value="CHLORIDE CHANNEL PROTEIN CLC-E"/>
    <property type="match status" value="1"/>
</dbReference>
<dbReference type="PROSITE" id="PS51202">
    <property type="entry name" value="RCK_C"/>
    <property type="match status" value="1"/>
</dbReference>
<evidence type="ECO:0000256" key="7">
    <source>
        <dbReference type="ARBA" id="ARBA00023173"/>
    </source>
</evidence>
<dbReference type="SUPFAM" id="SSF116726">
    <property type="entry name" value="TrkA C-terminal domain-like"/>
    <property type="match status" value="1"/>
</dbReference>
<dbReference type="GO" id="GO:0034707">
    <property type="term" value="C:chloride channel complex"/>
    <property type="evidence" value="ECO:0007669"/>
    <property type="project" value="UniProtKB-KW"/>
</dbReference>
<keyword evidence="5" id="KW-0406">Ion transport</keyword>
<evidence type="ECO:0000259" key="13">
    <source>
        <dbReference type="PROSITE" id="PS51371"/>
    </source>
</evidence>
<keyword evidence="7" id="KW-0869">Chloride channel</keyword>
<dbReference type="Proteomes" id="UP000317371">
    <property type="component" value="Unassembled WGS sequence"/>
</dbReference>
<dbReference type="InterPro" id="IPR036721">
    <property type="entry name" value="RCK_C_sf"/>
</dbReference>
<comment type="subcellular location">
    <subcellularLocation>
        <location evidence="1">Membrane</location>
        <topology evidence="1">Multi-pass membrane protein</topology>
    </subcellularLocation>
</comment>
<feature type="domain" description="CBS" evidence="13">
    <location>
        <begin position="475"/>
        <end position="531"/>
    </location>
</feature>
<dbReference type="OrthoDB" id="9812438at2"/>
<dbReference type="InterPro" id="IPR046342">
    <property type="entry name" value="CBS_dom_sf"/>
</dbReference>
<feature type="transmembrane region" description="Helical" evidence="11">
    <location>
        <begin position="254"/>
        <end position="275"/>
    </location>
</feature>
<dbReference type="AlphaFoldDB" id="A0A540VGV0"/>
<feature type="transmembrane region" description="Helical" evidence="11">
    <location>
        <begin position="357"/>
        <end position="376"/>
    </location>
</feature>
<evidence type="ECO:0000256" key="3">
    <source>
        <dbReference type="ARBA" id="ARBA00022692"/>
    </source>
</evidence>
<evidence type="ECO:0000256" key="2">
    <source>
        <dbReference type="ARBA" id="ARBA00022448"/>
    </source>
</evidence>
<evidence type="ECO:0000256" key="1">
    <source>
        <dbReference type="ARBA" id="ARBA00004141"/>
    </source>
</evidence>
<evidence type="ECO:0000256" key="5">
    <source>
        <dbReference type="ARBA" id="ARBA00023065"/>
    </source>
</evidence>
<dbReference type="PRINTS" id="PR00762">
    <property type="entry name" value="CLCHANNEL"/>
</dbReference>
<dbReference type="PROSITE" id="PS51371">
    <property type="entry name" value="CBS"/>
    <property type="match status" value="2"/>
</dbReference>
<feature type="transmembrane region" description="Helical" evidence="11">
    <location>
        <begin position="422"/>
        <end position="441"/>
    </location>
</feature>
<dbReference type="InterPro" id="IPR006037">
    <property type="entry name" value="RCK_C"/>
</dbReference>
<feature type="transmembrane region" description="Helical" evidence="11">
    <location>
        <begin position="215"/>
        <end position="234"/>
    </location>
</feature>
<feature type="domain" description="CBS" evidence="13">
    <location>
        <begin position="540"/>
        <end position="602"/>
    </location>
</feature>
<feature type="transmembrane region" description="Helical" evidence="11">
    <location>
        <begin position="79"/>
        <end position="101"/>
    </location>
</feature>
<dbReference type="Pfam" id="PF02080">
    <property type="entry name" value="TrkA_C"/>
    <property type="match status" value="1"/>
</dbReference>
<dbReference type="Gene3D" id="3.30.70.1450">
    <property type="entry name" value="Regulator of K+ conductance, C-terminal domain"/>
    <property type="match status" value="1"/>
</dbReference>
<dbReference type="InterPro" id="IPR050368">
    <property type="entry name" value="ClC-type_chloride_channel"/>
</dbReference>
<keyword evidence="15" id="KW-1185">Reference proteome</keyword>
<protein>
    <submittedName>
        <fullName evidence="14">CBS domain-containing protein</fullName>
    </submittedName>
</protein>
<keyword evidence="6 11" id="KW-0472">Membrane</keyword>
<evidence type="ECO:0000259" key="12">
    <source>
        <dbReference type="PROSITE" id="PS51202"/>
    </source>
</evidence>
<dbReference type="RefSeq" id="WP_141609912.1">
    <property type="nucleotide sequence ID" value="NZ_VIGC02000010.1"/>
</dbReference>
<evidence type="ECO:0000256" key="6">
    <source>
        <dbReference type="ARBA" id="ARBA00023136"/>
    </source>
</evidence>
<name>A0A540VGV0_9CHLR</name>
<dbReference type="SUPFAM" id="SSF81340">
    <property type="entry name" value="Clc chloride channel"/>
    <property type="match status" value="1"/>
</dbReference>
<feature type="transmembrane region" description="Helical" evidence="11">
    <location>
        <begin position="287"/>
        <end position="307"/>
    </location>
</feature>
<keyword evidence="3 11" id="KW-0812">Transmembrane</keyword>
<dbReference type="SUPFAM" id="SSF54631">
    <property type="entry name" value="CBS-domain pair"/>
    <property type="match status" value="1"/>
</dbReference>
<dbReference type="CDD" id="cd00400">
    <property type="entry name" value="Voltage_gated_ClC"/>
    <property type="match status" value="1"/>
</dbReference>
<dbReference type="GO" id="GO:0006813">
    <property type="term" value="P:potassium ion transport"/>
    <property type="evidence" value="ECO:0007669"/>
    <property type="project" value="InterPro"/>
</dbReference>
<evidence type="ECO:0000313" key="14">
    <source>
        <dbReference type="EMBL" id="TQE95995.1"/>
    </source>
</evidence>
<dbReference type="EMBL" id="VIGC01000010">
    <property type="protein sequence ID" value="TQE95995.1"/>
    <property type="molecule type" value="Genomic_DNA"/>
</dbReference>
<gene>
    <name evidence="14" type="ORF">FKZ61_09650</name>
</gene>
<keyword evidence="10" id="KW-0129">CBS domain</keyword>
<reference evidence="14 15" key="1">
    <citation type="submission" date="2019-06" db="EMBL/GenBank/DDBJ databases">
        <title>Genome sequence of Litorilinea aerophila BAA-2444.</title>
        <authorList>
            <person name="Maclea K.S."/>
            <person name="Maurais E.G."/>
            <person name="Iannazzi L.C."/>
        </authorList>
    </citation>
    <scope>NUCLEOTIDE SEQUENCE [LARGE SCALE GENOMIC DNA]</scope>
    <source>
        <strain evidence="14 15">ATCC BAA-2444</strain>
    </source>
</reference>
<keyword evidence="8" id="KW-0868">Chloride</keyword>
<keyword evidence="9" id="KW-0407">Ion channel</keyword>
<feature type="transmembrane region" description="Helical" evidence="11">
    <location>
        <begin position="327"/>
        <end position="350"/>
    </location>
</feature>
<comment type="caution">
    <text evidence="14">The sequence shown here is derived from an EMBL/GenBank/DDBJ whole genome shotgun (WGS) entry which is preliminary data.</text>
</comment>
<dbReference type="InterPro" id="IPR001807">
    <property type="entry name" value="ClC"/>
</dbReference>